<dbReference type="InterPro" id="IPR013783">
    <property type="entry name" value="Ig-like_fold"/>
</dbReference>
<keyword evidence="12" id="KW-1185">Reference proteome</keyword>
<dbReference type="GO" id="GO:0012505">
    <property type="term" value="C:endomembrane system"/>
    <property type="evidence" value="ECO:0007669"/>
    <property type="project" value="TreeGrafter"/>
</dbReference>
<comment type="caution">
    <text evidence="11">The sequence shown here is derived from an EMBL/GenBank/DDBJ whole genome shotgun (WGS) entry which is preliminary data.</text>
</comment>
<dbReference type="InterPro" id="IPR051091">
    <property type="entry name" value="O-Glucosyltr/Glycosyltrsf_90"/>
</dbReference>
<evidence type="ECO:0000256" key="7">
    <source>
        <dbReference type="ARBA" id="ARBA00047553"/>
    </source>
</evidence>
<comment type="pathway">
    <text evidence="6">Protein modification.</text>
</comment>
<dbReference type="AlphaFoldDB" id="A0AA88XHM1"/>
<feature type="domain" description="Glycosyl transferase CAP10" evidence="10">
    <location>
        <begin position="200"/>
        <end position="442"/>
    </location>
</feature>
<comment type="catalytic activity">
    <reaction evidence="8">
        <text>L-seryl-[EGF-like domain protein] + UDP-alpha-D-glucose = 3-O-(beta-D-glucosyl)-L-seryl-[EGF-like domain protein] + UDP + H(+)</text>
        <dbReference type="Rhea" id="RHEA:58116"/>
        <dbReference type="Rhea" id="RHEA-COMP:14610"/>
        <dbReference type="Rhea" id="RHEA-COMP:16010"/>
        <dbReference type="ChEBI" id="CHEBI:15378"/>
        <dbReference type="ChEBI" id="CHEBI:29999"/>
        <dbReference type="ChEBI" id="CHEBI:58223"/>
        <dbReference type="ChEBI" id="CHEBI:58885"/>
        <dbReference type="ChEBI" id="CHEBI:140576"/>
    </reaction>
</comment>
<evidence type="ECO:0000256" key="2">
    <source>
        <dbReference type="ARBA" id="ARBA00022676"/>
    </source>
</evidence>
<evidence type="ECO:0000256" key="3">
    <source>
        <dbReference type="ARBA" id="ARBA00022729"/>
    </source>
</evidence>
<sequence length="476" mass="55321">MLIKTENLRSDIHRCSTSFLTAPRSDSQAIQVNLTQSAGEKAIEASLVHPDGSRARVWTQVLDMKDGSYVIRFRLFQSYTELQINVLHDGKHLAKSPYKLNNMVYHEKCYCPLANLEKWYSIMDCPDSYSQIDLDLAQFKDVDVENVAKEAISRFNKAGMHSLSHYRIIDNKVYRKTYGEHVGFKMFSDAILLSLTRKVKLPDIEIFVNLGDWPLEKKSQGHIPIFSWCGSDDTKDIVMPTYDITEATLEMMSRVSLDTLSVQANTGPEWENKTTTAFWRGRDSRQERLDLVVMSRKEPELIDAALTHMFFFPKDPNKYGELVKSIPFFDFFKYKYQINLDGTVAAYRLPYLLGGNSLVLKQDSNYYEHFYKMLKPYEHYVPFKRDLSDLREKIEWAKKHDDEAKKIGQNAQRFVKENLMPNDIFCYHVKVLEKFSKLLKRPPAKPDSSWELVDQPNDNDSKCDCKRLKTKVSNDS</sequence>
<evidence type="ECO:0000256" key="6">
    <source>
        <dbReference type="ARBA" id="ARBA00043952"/>
    </source>
</evidence>
<evidence type="ECO:0000256" key="5">
    <source>
        <dbReference type="ARBA" id="ARBA00023180"/>
    </source>
</evidence>
<evidence type="ECO:0000256" key="8">
    <source>
        <dbReference type="ARBA" id="ARBA00049246"/>
    </source>
</evidence>
<keyword evidence="5" id="KW-0325">Glycoprotein</keyword>
<dbReference type="PANTHER" id="PTHR12203:SF122">
    <property type="entry name" value="GLYCOSYL TRANSFERASE CAP10 DOMAIN-CONTAINING PROTEIN"/>
    <property type="match status" value="1"/>
</dbReference>
<dbReference type="SMART" id="SM00557">
    <property type="entry name" value="IG_FLMN"/>
    <property type="match status" value="1"/>
</dbReference>
<dbReference type="PANTHER" id="PTHR12203">
    <property type="entry name" value="KDEL LYS-ASP-GLU-LEU CONTAINING - RELATED"/>
    <property type="match status" value="1"/>
</dbReference>
<evidence type="ECO:0000259" key="10">
    <source>
        <dbReference type="SMART" id="SM00672"/>
    </source>
</evidence>
<evidence type="ECO:0000313" key="12">
    <source>
        <dbReference type="Proteomes" id="UP001186944"/>
    </source>
</evidence>
<dbReference type="Proteomes" id="UP001186944">
    <property type="component" value="Unassembled WGS sequence"/>
</dbReference>
<dbReference type="Gene3D" id="2.60.40.10">
    <property type="entry name" value="Immunoglobulins"/>
    <property type="match status" value="1"/>
</dbReference>
<dbReference type="InterPro" id="IPR006598">
    <property type="entry name" value="CAP10"/>
</dbReference>
<keyword evidence="3" id="KW-0732">Signal</keyword>
<dbReference type="Pfam" id="PF00630">
    <property type="entry name" value="Filamin"/>
    <property type="match status" value="1"/>
</dbReference>
<keyword evidence="4" id="KW-0256">Endoplasmic reticulum</keyword>
<name>A0AA88XHM1_PINIB</name>
<feature type="region of interest" description="Disordered" evidence="9">
    <location>
        <begin position="441"/>
        <end position="476"/>
    </location>
</feature>
<comment type="similarity">
    <text evidence="1">Belongs to the KDELC family.</text>
</comment>
<keyword evidence="2" id="KW-0328">Glycosyltransferase</keyword>
<proteinExistence type="inferred from homology"/>
<dbReference type="Pfam" id="PF05686">
    <property type="entry name" value="Glyco_transf_90"/>
    <property type="match status" value="1"/>
</dbReference>
<dbReference type="InterPro" id="IPR014756">
    <property type="entry name" value="Ig_E-set"/>
</dbReference>
<evidence type="ECO:0000313" key="11">
    <source>
        <dbReference type="EMBL" id="KAK3085442.1"/>
    </source>
</evidence>
<dbReference type="InterPro" id="IPR017868">
    <property type="entry name" value="Filamin/ABP280_repeat-like"/>
</dbReference>
<dbReference type="EMBL" id="VSWD01000012">
    <property type="protein sequence ID" value="KAK3085442.1"/>
    <property type="molecule type" value="Genomic_DNA"/>
</dbReference>
<evidence type="ECO:0000256" key="4">
    <source>
        <dbReference type="ARBA" id="ARBA00022824"/>
    </source>
</evidence>
<evidence type="ECO:0000256" key="9">
    <source>
        <dbReference type="SAM" id="MobiDB-lite"/>
    </source>
</evidence>
<reference evidence="11" key="1">
    <citation type="submission" date="2019-08" db="EMBL/GenBank/DDBJ databases">
        <title>The improved chromosome-level genome for the pearl oyster Pinctada fucata martensii using PacBio sequencing and Hi-C.</title>
        <authorList>
            <person name="Zheng Z."/>
        </authorList>
    </citation>
    <scope>NUCLEOTIDE SEQUENCE</scope>
    <source>
        <strain evidence="11">ZZ-2019</strain>
        <tissue evidence="11">Adductor muscle</tissue>
    </source>
</reference>
<dbReference type="SMART" id="SM00672">
    <property type="entry name" value="CAP10"/>
    <property type="match status" value="1"/>
</dbReference>
<dbReference type="SUPFAM" id="SSF81296">
    <property type="entry name" value="E set domains"/>
    <property type="match status" value="1"/>
</dbReference>
<accession>A0AA88XHM1</accession>
<comment type="catalytic activity">
    <reaction evidence="7">
        <text>L-seryl-[EGF-like domain protein] + UDP-alpha-D-xylose = 3-O-(beta-D-xylosyl)-L-seryl-[EGF-like domain protein] + UDP + H(+)</text>
        <dbReference type="Rhea" id="RHEA:62016"/>
        <dbReference type="Rhea" id="RHEA-COMP:16010"/>
        <dbReference type="Rhea" id="RHEA-COMP:16011"/>
        <dbReference type="ChEBI" id="CHEBI:15378"/>
        <dbReference type="ChEBI" id="CHEBI:29999"/>
        <dbReference type="ChEBI" id="CHEBI:57632"/>
        <dbReference type="ChEBI" id="CHEBI:58223"/>
        <dbReference type="ChEBI" id="CHEBI:132085"/>
    </reaction>
</comment>
<dbReference type="GO" id="GO:0046527">
    <property type="term" value="F:glucosyltransferase activity"/>
    <property type="evidence" value="ECO:0007669"/>
    <property type="project" value="TreeGrafter"/>
</dbReference>
<protein>
    <recommendedName>
        <fullName evidence="10">Glycosyl transferase CAP10 domain-containing protein</fullName>
    </recommendedName>
</protein>
<dbReference type="InterPro" id="IPR001298">
    <property type="entry name" value="Filamin/ABP280_rpt"/>
</dbReference>
<feature type="compositionally biased region" description="Basic and acidic residues" evidence="9">
    <location>
        <begin position="459"/>
        <end position="476"/>
    </location>
</feature>
<gene>
    <name evidence="11" type="ORF">FSP39_003355</name>
</gene>
<evidence type="ECO:0000256" key="1">
    <source>
        <dbReference type="ARBA" id="ARBA00006063"/>
    </source>
</evidence>
<organism evidence="11 12">
    <name type="scientific">Pinctada imbricata</name>
    <name type="common">Atlantic pearl-oyster</name>
    <name type="synonym">Pinctada martensii</name>
    <dbReference type="NCBI Taxonomy" id="66713"/>
    <lineage>
        <taxon>Eukaryota</taxon>
        <taxon>Metazoa</taxon>
        <taxon>Spiralia</taxon>
        <taxon>Lophotrochozoa</taxon>
        <taxon>Mollusca</taxon>
        <taxon>Bivalvia</taxon>
        <taxon>Autobranchia</taxon>
        <taxon>Pteriomorphia</taxon>
        <taxon>Pterioida</taxon>
        <taxon>Pterioidea</taxon>
        <taxon>Pteriidae</taxon>
        <taxon>Pinctada</taxon>
    </lineage>
</organism>
<keyword evidence="2" id="KW-0808">Transferase</keyword>